<accession>I4YP67</accession>
<feature type="region of interest" description="Disordered" evidence="1">
    <location>
        <begin position="27"/>
        <end position="48"/>
    </location>
</feature>
<protein>
    <submittedName>
        <fullName evidence="3">Uncharacterized protein</fullName>
    </submittedName>
</protein>
<dbReference type="PATRIC" id="fig|864069.3.peg.6940"/>
<dbReference type="Proteomes" id="UP000003947">
    <property type="component" value="Unassembled WGS sequence"/>
</dbReference>
<evidence type="ECO:0000313" key="4">
    <source>
        <dbReference type="Proteomes" id="UP000003947"/>
    </source>
</evidence>
<sequence length="87" mass="10002" precursor="true">MARFVFIAVLIIIGGAVMAAPKETPEFDPFRQVPNQEGGFRDQDAEPSQQEMRIWMWRRFVGDKPIPKHLQEKYGLPERLPPLPAGR</sequence>
<evidence type="ECO:0000256" key="1">
    <source>
        <dbReference type="SAM" id="MobiDB-lite"/>
    </source>
</evidence>
<dbReference type="EMBL" id="JH660647">
    <property type="protein sequence ID" value="EIM25759.1"/>
    <property type="molecule type" value="Genomic_DNA"/>
</dbReference>
<proteinExistence type="predicted"/>
<feature type="chain" id="PRO_5003698370" evidence="2">
    <location>
        <begin position="20"/>
        <end position="87"/>
    </location>
</feature>
<evidence type="ECO:0000313" key="3">
    <source>
        <dbReference type="EMBL" id="EIM25759.1"/>
    </source>
</evidence>
<dbReference type="HOGENOM" id="CLU_2479878_0_0_5"/>
<keyword evidence="4" id="KW-1185">Reference proteome</keyword>
<dbReference type="STRING" id="864069.MicloDRAFT_00064860"/>
<feature type="signal peptide" evidence="2">
    <location>
        <begin position="1"/>
        <end position="19"/>
    </location>
</feature>
<name>I4YP67_9HYPH</name>
<dbReference type="AlphaFoldDB" id="I4YP67"/>
<reference evidence="3 4" key="1">
    <citation type="submission" date="2012-02" db="EMBL/GenBank/DDBJ databases">
        <title>Improved High-Quality Draft sequence of Microvirga sp. WSM3557.</title>
        <authorList>
            <consortium name="US DOE Joint Genome Institute"/>
            <person name="Lucas S."/>
            <person name="Han J."/>
            <person name="Lapidus A."/>
            <person name="Cheng J.-F."/>
            <person name="Goodwin L."/>
            <person name="Pitluck S."/>
            <person name="Peters L."/>
            <person name="Zhang X."/>
            <person name="Detter J.C."/>
            <person name="Han C."/>
            <person name="Tapia R."/>
            <person name="Land M."/>
            <person name="Hauser L."/>
            <person name="Kyrpides N."/>
            <person name="Ivanova N."/>
            <person name="Pagani I."/>
            <person name="Brau L."/>
            <person name="Yates R."/>
            <person name="O'Hara G."/>
            <person name="Rui T."/>
            <person name="Howieson J."/>
            <person name="Reeve W."/>
            <person name="Woyke T."/>
        </authorList>
    </citation>
    <scope>NUCLEOTIDE SEQUENCE [LARGE SCALE GENOMIC DNA]</scope>
    <source>
        <strain evidence="3 4">WSM3557</strain>
    </source>
</reference>
<gene>
    <name evidence="3" type="ORF">MicloDRAFT_00064860</name>
</gene>
<organism evidence="3 4">
    <name type="scientific">Microvirga lotononidis</name>
    <dbReference type="NCBI Taxonomy" id="864069"/>
    <lineage>
        <taxon>Bacteria</taxon>
        <taxon>Pseudomonadati</taxon>
        <taxon>Pseudomonadota</taxon>
        <taxon>Alphaproteobacteria</taxon>
        <taxon>Hyphomicrobiales</taxon>
        <taxon>Methylobacteriaceae</taxon>
        <taxon>Microvirga</taxon>
    </lineage>
</organism>
<keyword evidence="2" id="KW-0732">Signal</keyword>
<evidence type="ECO:0000256" key="2">
    <source>
        <dbReference type="SAM" id="SignalP"/>
    </source>
</evidence>